<evidence type="ECO:0000313" key="2">
    <source>
        <dbReference type="Proteomes" id="UP000316343"/>
    </source>
</evidence>
<organism evidence="1 2">
    <name type="scientific">Erythrobacter insulae</name>
    <dbReference type="NCBI Taxonomy" id="2584124"/>
    <lineage>
        <taxon>Bacteria</taxon>
        <taxon>Pseudomonadati</taxon>
        <taxon>Pseudomonadota</taxon>
        <taxon>Alphaproteobacteria</taxon>
        <taxon>Sphingomonadales</taxon>
        <taxon>Erythrobacteraceae</taxon>
        <taxon>Erythrobacter/Porphyrobacter group</taxon>
        <taxon>Erythrobacter</taxon>
    </lineage>
</organism>
<dbReference type="RefSeq" id="WP_142787438.1">
    <property type="nucleotide sequence ID" value="NZ_VHJK01000001.1"/>
</dbReference>
<keyword evidence="2" id="KW-1185">Reference proteome</keyword>
<dbReference type="Proteomes" id="UP000316343">
    <property type="component" value="Unassembled WGS sequence"/>
</dbReference>
<dbReference type="OrthoDB" id="7427275at2"/>
<gene>
    <name evidence="1" type="ORF">FGU71_04435</name>
</gene>
<comment type="caution">
    <text evidence="1">The sequence shown here is derived from an EMBL/GenBank/DDBJ whole genome shotgun (WGS) entry which is preliminary data.</text>
</comment>
<reference evidence="1 2" key="1">
    <citation type="submission" date="2019-06" db="EMBL/GenBank/DDBJ databases">
        <title>Erythrobacter insulae sp. nov., isolated from a tidal flat.</title>
        <authorList>
            <person name="Yoon J.-H."/>
        </authorList>
    </citation>
    <scope>NUCLEOTIDE SEQUENCE [LARGE SCALE GENOMIC DNA]</scope>
    <source>
        <strain evidence="1 2">JBTF-M21</strain>
    </source>
</reference>
<protein>
    <submittedName>
        <fullName evidence="1">Uncharacterized protein</fullName>
    </submittedName>
</protein>
<sequence length="151" mass="16098">MAKPFEQFEKRWLARLNEGATAHFHHAPLISGTGLYLAAADAFVSGLGYKPIGFNWELLDPVRDAGSARSALGQLAAAFAHDIGNPSNEWLGQAAAAECAEALYGAFDPASLTVVSNRYDGLWNPISGASVEWGFVCFDDAKIALLLITDA</sequence>
<evidence type="ECO:0000313" key="1">
    <source>
        <dbReference type="EMBL" id="TRD11174.1"/>
    </source>
</evidence>
<accession>A0A547PAW8</accession>
<dbReference type="AlphaFoldDB" id="A0A547PAW8"/>
<name>A0A547PAW8_9SPHN</name>
<proteinExistence type="predicted"/>
<dbReference type="EMBL" id="VHJK01000001">
    <property type="protein sequence ID" value="TRD11174.1"/>
    <property type="molecule type" value="Genomic_DNA"/>
</dbReference>